<dbReference type="WBParaSite" id="GPUH_0000574801-mRNA-1">
    <property type="protein sequence ID" value="GPUH_0000574801-mRNA-1"/>
    <property type="gene ID" value="GPUH_0000574801"/>
</dbReference>
<dbReference type="PANTHER" id="PTHR31697">
    <property type="entry name" value="INTEGRATOR COMPLEX SUBUNIT 5"/>
    <property type="match status" value="1"/>
</dbReference>
<evidence type="ECO:0000259" key="1">
    <source>
        <dbReference type="Pfam" id="PF14838"/>
    </source>
</evidence>
<dbReference type="Proteomes" id="UP000271098">
    <property type="component" value="Unassembled WGS sequence"/>
</dbReference>
<reference evidence="4" key="1">
    <citation type="submission" date="2016-06" db="UniProtKB">
        <authorList>
            <consortium name="WormBaseParasite"/>
        </authorList>
    </citation>
    <scope>IDENTIFICATION</scope>
</reference>
<dbReference type="OrthoDB" id="69088at2759"/>
<accession>A0A183DAJ9</accession>
<dbReference type="GO" id="GO:0032039">
    <property type="term" value="C:integrator complex"/>
    <property type="evidence" value="ECO:0007669"/>
    <property type="project" value="InterPro"/>
</dbReference>
<evidence type="ECO:0000313" key="3">
    <source>
        <dbReference type="Proteomes" id="UP000271098"/>
    </source>
</evidence>
<dbReference type="InterPro" id="IPR040316">
    <property type="entry name" value="INTS5"/>
</dbReference>
<feature type="domain" description="Integrator complex subunit 5 C-terminal" evidence="1">
    <location>
        <begin position="15"/>
        <end position="169"/>
    </location>
</feature>
<evidence type="ECO:0000313" key="2">
    <source>
        <dbReference type="EMBL" id="VDK51968.1"/>
    </source>
</evidence>
<gene>
    <name evidence="2" type="ORF">GPUH_LOCUS5738</name>
</gene>
<protein>
    <submittedName>
        <fullName evidence="4">INTS5_C domain-containing protein</fullName>
    </submittedName>
</protein>
<reference evidence="2 3" key="2">
    <citation type="submission" date="2018-11" db="EMBL/GenBank/DDBJ databases">
        <authorList>
            <consortium name="Pathogen Informatics"/>
        </authorList>
    </citation>
    <scope>NUCLEOTIDE SEQUENCE [LARGE SCALE GENOMIC DNA]</scope>
</reference>
<dbReference type="AlphaFoldDB" id="A0A183DAJ9"/>
<organism evidence="4">
    <name type="scientific">Gongylonema pulchrum</name>
    <dbReference type="NCBI Taxonomy" id="637853"/>
    <lineage>
        <taxon>Eukaryota</taxon>
        <taxon>Metazoa</taxon>
        <taxon>Ecdysozoa</taxon>
        <taxon>Nematoda</taxon>
        <taxon>Chromadorea</taxon>
        <taxon>Rhabditida</taxon>
        <taxon>Spirurina</taxon>
        <taxon>Spiruromorpha</taxon>
        <taxon>Spiruroidea</taxon>
        <taxon>Gongylonematidae</taxon>
        <taxon>Gongylonema</taxon>
    </lineage>
</organism>
<keyword evidence="3" id="KW-1185">Reference proteome</keyword>
<name>A0A183DAJ9_9BILA</name>
<dbReference type="GO" id="GO:0034472">
    <property type="term" value="P:snRNA 3'-end processing"/>
    <property type="evidence" value="ECO:0007669"/>
    <property type="project" value="TreeGrafter"/>
</dbReference>
<dbReference type="EMBL" id="UYRT01012521">
    <property type="protein sequence ID" value="VDK51968.1"/>
    <property type="molecule type" value="Genomic_DNA"/>
</dbReference>
<dbReference type="Pfam" id="PF14838">
    <property type="entry name" value="INTS5_C"/>
    <property type="match status" value="1"/>
</dbReference>
<dbReference type="PANTHER" id="PTHR31697:SF2">
    <property type="entry name" value="INTEGRATOR COMPLEX SUBUNIT 5"/>
    <property type="match status" value="1"/>
</dbReference>
<dbReference type="InterPro" id="IPR029444">
    <property type="entry name" value="INTS5_C"/>
</dbReference>
<sequence length="181" mass="21292">MASTDKQKQKPETPHELVAISLTDRICNDGRSANFIWEEWDQAREAVSRYIVVYRKLNEIPIIWDLMFMLAGAHPCLWYCFPILKAYVAAVMIQFENISDPKSHPVKELTNMLEKWFLLVSKGRMLPQQMVPFFEAIVRVSCREGFMLLLDIWQYFQVYLSSSISQFFMRFLQLCSAENAY</sequence>
<proteinExistence type="predicted"/>
<evidence type="ECO:0000313" key="4">
    <source>
        <dbReference type="WBParaSite" id="GPUH_0000574801-mRNA-1"/>
    </source>
</evidence>